<dbReference type="GO" id="GO:0035556">
    <property type="term" value="P:intracellular signal transduction"/>
    <property type="evidence" value="ECO:0007669"/>
    <property type="project" value="InterPro"/>
</dbReference>
<proteinExistence type="predicted"/>
<keyword evidence="4" id="KW-1185">Reference proteome</keyword>
<sequence length="362" mass="41475">MNVFRSNKLRSQLKKVLYITIAWTIISLIQYFNVYSIFVELDVWPEMINARAAFAGSILKGILAGLLGGSALVFLWDSWLQTKNYALGVLYIILTFTAIFVFVSVAIGLFYTSRLHGLAIYEPELWSLVFQDLTGLSTLKHYLFWLFVVDATHLVMLVNDKYGPGMFRDFMMGKYFRPKREERIFMFLDLRSSTTIAERLGEERYFNFIKDVFKDATPGIVYTKGEIYQYVGDEIVISWKTDEGIRNASCIRCFYEIQRILRQKAPYYEATYGVSPEFKAGLHYGHVMAGEIGVIKRDIAFSGDVLNTTARIQSKCNELGVNILLSKPLLDQLALPPNTFIPQKIGNILLRGKRQEVTLFTV</sequence>
<gene>
    <name evidence="3" type="ORF">CRP01_10495</name>
</gene>
<keyword evidence="1" id="KW-1133">Transmembrane helix</keyword>
<dbReference type="OrthoDB" id="9768499at2"/>
<dbReference type="InterPro" id="IPR029787">
    <property type="entry name" value="Nucleotide_cyclase"/>
</dbReference>
<dbReference type="Gene3D" id="3.30.70.1230">
    <property type="entry name" value="Nucleotide cyclase"/>
    <property type="match status" value="1"/>
</dbReference>
<feature type="domain" description="Guanylate cyclase" evidence="2">
    <location>
        <begin position="184"/>
        <end position="313"/>
    </location>
</feature>
<dbReference type="CDD" id="cd07302">
    <property type="entry name" value="CHD"/>
    <property type="match status" value="1"/>
</dbReference>
<evidence type="ECO:0000313" key="3">
    <source>
        <dbReference type="EMBL" id="PHN06716.1"/>
    </source>
</evidence>
<evidence type="ECO:0000259" key="2">
    <source>
        <dbReference type="PROSITE" id="PS50125"/>
    </source>
</evidence>
<dbReference type="PROSITE" id="PS50125">
    <property type="entry name" value="GUANYLATE_CYCLASE_2"/>
    <property type="match status" value="1"/>
</dbReference>
<evidence type="ECO:0000313" key="4">
    <source>
        <dbReference type="Proteomes" id="UP000223913"/>
    </source>
</evidence>
<feature type="transmembrane region" description="Helical" evidence="1">
    <location>
        <begin position="16"/>
        <end position="38"/>
    </location>
</feature>
<feature type="transmembrane region" description="Helical" evidence="1">
    <location>
        <begin position="58"/>
        <end position="76"/>
    </location>
</feature>
<dbReference type="RefSeq" id="WP_099149973.1">
    <property type="nucleotide sequence ID" value="NZ_PDUD01000017.1"/>
</dbReference>
<keyword evidence="1" id="KW-0812">Transmembrane</keyword>
<evidence type="ECO:0000256" key="1">
    <source>
        <dbReference type="SAM" id="Phobius"/>
    </source>
</evidence>
<dbReference type="Proteomes" id="UP000223913">
    <property type="component" value="Unassembled WGS sequence"/>
</dbReference>
<dbReference type="GO" id="GO:0004016">
    <property type="term" value="F:adenylate cyclase activity"/>
    <property type="evidence" value="ECO:0007669"/>
    <property type="project" value="UniProtKB-ARBA"/>
</dbReference>
<dbReference type="PANTHER" id="PTHR43081">
    <property type="entry name" value="ADENYLATE CYCLASE, TERMINAL-DIFFERENTIATION SPECIFIC-RELATED"/>
    <property type="match status" value="1"/>
</dbReference>
<dbReference type="SUPFAM" id="SSF55073">
    <property type="entry name" value="Nucleotide cyclase"/>
    <property type="match status" value="1"/>
</dbReference>
<accession>A0A2D0NEB4</accession>
<dbReference type="EMBL" id="PDUD01000017">
    <property type="protein sequence ID" value="PHN06716.1"/>
    <property type="molecule type" value="Genomic_DNA"/>
</dbReference>
<dbReference type="AlphaFoldDB" id="A0A2D0NEB4"/>
<dbReference type="PANTHER" id="PTHR43081:SF1">
    <property type="entry name" value="ADENYLATE CYCLASE, TERMINAL-DIFFERENTIATION SPECIFIC"/>
    <property type="match status" value="1"/>
</dbReference>
<dbReference type="GO" id="GO:0009190">
    <property type="term" value="P:cyclic nucleotide biosynthetic process"/>
    <property type="evidence" value="ECO:0007669"/>
    <property type="project" value="InterPro"/>
</dbReference>
<keyword evidence="1" id="KW-0472">Membrane</keyword>
<protein>
    <submittedName>
        <fullName evidence="3">Adenylate cyclase</fullName>
    </submittedName>
</protein>
<feature type="transmembrane region" description="Helical" evidence="1">
    <location>
        <begin position="88"/>
        <end position="111"/>
    </location>
</feature>
<organism evidence="3 4">
    <name type="scientific">Flavilitoribacter nigricans (strain ATCC 23147 / DSM 23189 / NBRC 102662 / NCIMB 1420 / SS-2)</name>
    <name type="common">Lewinella nigricans</name>
    <dbReference type="NCBI Taxonomy" id="1122177"/>
    <lineage>
        <taxon>Bacteria</taxon>
        <taxon>Pseudomonadati</taxon>
        <taxon>Bacteroidota</taxon>
        <taxon>Saprospiria</taxon>
        <taxon>Saprospirales</taxon>
        <taxon>Lewinellaceae</taxon>
        <taxon>Flavilitoribacter</taxon>
    </lineage>
</organism>
<reference evidence="3 4" key="1">
    <citation type="submission" date="2017-10" db="EMBL/GenBank/DDBJ databases">
        <title>The draft genome sequence of Lewinella nigricans NBRC 102662.</title>
        <authorList>
            <person name="Wang K."/>
        </authorList>
    </citation>
    <scope>NUCLEOTIDE SEQUENCE [LARGE SCALE GENOMIC DNA]</scope>
    <source>
        <strain evidence="3 4">NBRC 102662</strain>
    </source>
</reference>
<dbReference type="InterPro" id="IPR050697">
    <property type="entry name" value="Adenylyl/Guanylyl_Cyclase_3/4"/>
</dbReference>
<comment type="caution">
    <text evidence="3">The sequence shown here is derived from an EMBL/GenBank/DDBJ whole genome shotgun (WGS) entry which is preliminary data.</text>
</comment>
<dbReference type="InterPro" id="IPR001054">
    <property type="entry name" value="A/G_cyclase"/>
</dbReference>
<name>A0A2D0NEB4_FLAN2</name>
<dbReference type="Pfam" id="PF00211">
    <property type="entry name" value="Guanylate_cyc"/>
    <property type="match status" value="1"/>
</dbReference>